<dbReference type="Proteomes" id="UP001501565">
    <property type="component" value="Unassembled WGS sequence"/>
</dbReference>
<comment type="similarity">
    <text evidence="3">Belongs to the methyl-accepting chemotaxis (MCP) protein family.</text>
</comment>
<dbReference type="CDD" id="cd06225">
    <property type="entry name" value="HAMP"/>
    <property type="match status" value="1"/>
</dbReference>
<dbReference type="EMBL" id="BAABBN010000007">
    <property type="protein sequence ID" value="GAA3925659.1"/>
    <property type="molecule type" value="Genomic_DNA"/>
</dbReference>
<dbReference type="PANTHER" id="PTHR32089">
    <property type="entry name" value="METHYL-ACCEPTING CHEMOTAXIS PROTEIN MCPB"/>
    <property type="match status" value="1"/>
</dbReference>
<evidence type="ECO:0000313" key="8">
    <source>
        <dbReference type="EMBL" id="GAA3925659.1"/>
    </source>
</evidence>
<dbReference type="InterPro" id="IPR003660">
    <property type="entry name" value="HAMP_dom"/>
</dbReference>
<evidence type="ECO:0000256" key="1">
    <source>
        <dbReference type="ARBA" id="ARBA00004370"/>
    </source>
</evidence>
<evidence type="ECO:0000259" key="6">
    <source>
        <dbReference type="PROSITE" id="PS50111"/>
    </source>
</evidence>
<keyword evidence="9" id="KW-1185">Reference proteome</keyword>
<dbReference type="CDD" id="cd11386">
    <property type="entry name" value="MCP_signal"/>
    <property type="match status" value="1"/>
</dbReference>
<dbReference type="Pfam" id="PF00015">
    <property type="entry name" value="MCPsignal"/>
    <property type="match status" value="1"/>
</dbReference>
<keyword evidence="5" id="KW-0812">Transmembrane</keyword>
<feature type="domain" description="Methyl-accepting transducer" evidence="6">
    <location>
        <begin position="140"/>
        <end position="376"/>
    </location>
</feature>
<dbReference type="SMART" id="SM00283">
    <property type="entry name" value="MA"/>
    <property type="match status" value="1"/>
</dbReference>
<sequence length="413" mass="44822">MYRMILDMPLRFKFWMVNGFSFISMCILSLYAITNSFKQLNPTESFGSDAFWGYFASQAIGYAVWVFVLMCLVLFSSQVLISFVHTHVQALMKAMEQSARSGDLTLQVKQDCSDEIGQMTSSFNHMQTTFHAIVSGVQATSSEVNDVAQSFITKTEGACQSLSSQKTSSSQVKQEVEILKSSSDQVLASAQQAKSISDNARKVLSEGRSSIEAIISATKVIAGDVERNSKQINRLAEDSASISGFVEVIRSISEQTNLLALNAAIEAARAGEQGRGFAVVADEVRSLASKTHEATDKIGDILAKFAELTNEVVVAMEQSQQHVGESVEHADLAQDSFSQIAESVTQLASSNKDIEEEAHGQATNTESVFGSVTDIEEIAANTVHAAKDVHLQAKRLVALAEGMNAKMNQFSLN</sequence>
<dbReference type="InterPro" id="IPR004089">
    <property type="entry name" value="MCPsignal_dom"/>
</dbReference>
<feature type="domain" description="HAMP" evidence="7">
    <location>
        <begin position="88"/>
        <end position="135"/>
    </location>
</feature>
<feature type="transmembrane region" description="Helical" evidence="5">
    <location>
        <begin position="12"/>
        <end position="33"/>
    </location>
</feature>
<comment type="subcellular location">
    <subcellularLocation>
        <location evidence="1">Membrane</location>
    </subcellularLocation>
</comment>
<gene>
    <name evidence="8" type="ORF">GCM10022277_22180</name>
</gene>
<name>A0ABP7MLS5_9GAMM</name>
<organism evidence="8 9">
    <name type="scientific">Litoribacillus peritrichatus</name>
    <dbReference type="NCBI Taxonomy" id="718191"/>
    <lineage>
        <taxon>Bacteria</taxon>
        <taxon>Pseudomonadati</taxon>
        <taxon>Pseudomonadota</taxon>
        <taxon>Gammaproteobacteria</taxon>
        <taxon>Oceanospirillales</taxon>
        <taxon>Oceanospirillaceae</taxon>
        <taxon>Litoribacillus</taxon>
    </lineage>
</organism>
<evidence type="ECO:0000256" key="4">
    <source>
        <dbReference type="PROSITE-ProRule" id="PRU00284"/>
    </source>
</evidence>
<evidence type="ECO:0000256" key="3">
    <source>
        <dbReference type="ARBA" id="ARBA00029447"/>
    </source>
</evidence>
<keyword evidence="5" id="KW-1133">Transmembrane helix</keyword>
<reference evidence="9" key="1">
    <citation type="journal article" date="2019" name="Int. J. Syst. Evol. Microbiol.">
        <title>The Global Catalogue of Microorganisms (GCM) 10K type strain sequencing project: providing services to taxonomists for standard genome sequencing and annotation.</title>
        <authorList>
            <consortium name="The Broad Institute Genomics Platform"/>
            <consortium name="The Broad Institute Genome Sequencing Center for Infectious Disease"/>
            <person name="Wu L."/>
            <person name="Ma J."/>
        </authorList>
    </citation>
    <scope>NUCLEOTIDE SEQUENCE [LARGE SCALE GENOMIC DNA]</scope>
    <source>
        <strain evidence="9">JCM 17551</strain>
    </source>
</reference>
<dbReference type="RefSeq" id="WP_344798542.1">
    <property type="nucleotide sequence ID" value="NZ_BAABBN010000007.1"/>
</dbReference>
<keyword evidence="2 4" id="KW-0807">Transducer</keyword>
<keyword evidence="5" id="KW-0472">Membrane</keyword>
<dbReference type="PROSITE" id="PS50111">
    <property type="entry name" value="CHEMOTAXIS_TRANSDUC_2"/>
    <property type="match status" value="1"/>
</dbReference>
<dbReference type="SMART" id="SM00304">
    <property type="entry name" value="HAMP"/>
    <property type="match status" value="1"/>
</dbReference>
<evidence type="ECO:0000256" key="2">
    <source>
        <dbReference type="ARBA" id="ARBA00023224"/>
    </source>
</evidence>
<evidence type="ECO:0000313" key="9">
    <source>
        <dbReference type="Proteomes" id="UP001501565"/>
    </source>
</evidence>
<comment type="caution">
    <text evidence="8">The sequence shown here is derived from an EMBL/GenBank/DDBJ whole genome shotgun (WGS) entry which is preliminary data.</text>
</comment>
<evidence type="ECO:0000259" key="7">
    <source>
        <dbReference type="PROSITE" id="PS50885"/>
    </source>
</evidence>
<proteinExistence type="inferred from homology"/>
<accession>A0ABP7MLS5</accession>
<dbReference type="PANTHER" id="PTHR32089:SF112">
    <property type="entry name" value="LYSOZYME-LIKE PROTEIN-RELATED"/>
    <property type="match status" value="1"/>
</dbReference>
<dbReference type="Pfam" id="PF00672">
    <property type="entry name" value="HAMP"/>
    <property type="match status" value="1"/>
</dbReference>
<dbReference type="Gene3D" id="1.10.287.950">
    <property type="entry name" value="Methyl-accepting chemotaxis protein"/>
    <property type="match status" value="1"/>
</dbReference>
<evidence type="ECO:0000256" key="5">
    <source>
        <dbReference type="SAM" id="Phobius"/>
    </source>
</evidence>
<dbReference type="PROSITE" id="PS50885">
    <property type="entry name" value="HAMP"/>
    <property type="match status" value="1"/>
</dbReference>
<evidence type="ECO:0008006" key="10">
    <source>
        <dbReference type="Google" id="ProtNLM"/>
    </source>
</evidence>
<dbReference type="SUPFAM" id="SSF58104">
    <property type="entry name" value="Methyl-accepting chemotaxis protein (MCP) signaling domain"/>
    <property type="match status" value="1"/>
</dbReference>
<feature type="transmembrane region" description="Helical" evidence="5">
    <location>
        <begin position="53"/>
        <end position="75"/>
    </location>
</feature>
<protein>
    <recommendedName>
        <fullName evidence="10">Methyl-accepting chemotaxis protein</fullName>
    </recommendedName>
</protein>